<dbReference type="AlphaFoldDB" id="A0A2N5CD55"/>
<reference evidence="1 2" key="1">
    <citation type="submission" date="2017-12" db="EMBL/GenBank/DDBJ databases">
        <title>Genome sequence of the active heterotrophic nitrifier-denitrifier, Cupriavidus pauculus UM1.</title>
        <authorList>
            <person name="Putonti C."/>
            <person name="Castignetti D."/>
        </authorList>
    </citation>
    <scope>NUCLEOTIDE SEQUENCE [LARGE SCALE GENOMIC DNA]</scope>
    <source>
        <strain evidence="1 2">UM1</strain>
    </source>
</reference>
<name>A0A2N5CD55_9BURK</name>
<organism evidence="1 2">
    <name type="scientific">Cupriavidus pauculus</name>
    <dbReference type="NCBI Taxonomy" id="82633"/>
    <lineage>
        <taxon>Bacteria</taxon>
        <taxon>Pseudomonadati</taxon>
        <taxon>Pseudomonadota</taxon>
        <taxon>Betaproteobacteria</taxon>
        <taxon>Burkholderiales</taxon>
        <taxon>Burkholderiaceae</taxon>
        <taxon>Cupriavidus</taxon>
    </lineage>
</organism>
<dbReference type="EMBL" id="PJRP01000005">
    <property type="protein sequence ID" value="PLQ00146.1"/>
    <property type="molecule type" value="Genomic_DNA"/>
</dbReference>
<dbReference type="Proteomes" id="UP000234341">
    <property type="component" value="Unassembled WGS sequence"/>
</dbReference>
<dbReference type="Gene3D" id="1.10.10.10">
    <property type="entry name" value="Winged helix-like DNA-binding domain superfamily/Winged helix DNA-binding domain"/>
    <property type="match status" value="1"/>
</dbReference>
<dbReference type="SUPFAM" id="SSF46785">
    <property type="entry name" value="Winged helix' DNA-binding domain"/>
    <property type="match status" value="1"/>
</dbReference>
<accession>A0A2N5CD55</accession>
<dbReference type="RefSeq" id="WP_101682108.1">
    <property type="nucleotide sequence ID" value="NZ_PJRP01000005.1"/>
</dbReference>
<evidence type="ECO:0000313" key="2">
    <source>
        <dbReference type="Proteomes" id="UP000234341"/>
    </source>
</evidence>
<comment type="caution">
    <text evidence="1">The sequence shown here is derived from an EMBL/GenBank/DDBJ whole genome shotgun (WGS) entry which is preliminary data.</text>
</comment>
<dbReference type="InterPro" id="IPR036388">
    <property type="entry name" value="WH-like_DNA-bd_sf"/>
</dbReference>
<evidence type="ECO:0000313" key="1">
    <source>
        <dbReference type="EMBL" id="PLQ00146.1"/>
    </source>
</evidence>
<gene>
    <name evidence="1" type="ORF">CYJ10_14185</name>
</gene>
<proteinExistence type="predicted"/>
<dbReference type="OrthoDB" id="8964156at2"/>
<protein>
    <submittedName>
        <fullName evidence="1">MarR family transcriptional regulator</fullName>
    </submittedName>
</protein>
<dbReference type="InterPro" id="IPR036390">
    <property type="entry name" value="WH_DNA-bd_sf"/>
</dbReference>
<sequence length="174" mass="19028">MQPKALEIHEPVVLSLVDAVTAWQSALEQTLSVSGLTYPKWLMLRAIRAGEFARGEPCQGAIFLDVPQTERLLRELHADGWLEFPSDGTPQIAPEAFSRLERAALAVRALHSVSISHLAPAERTALTSLLHRMTATLDHHTERHSRQAARNTAELSLVVAAEHAGRTAQHALAA</sequence>